<dbReference type="GeneID" id="17088308"/>
<name>M2WZL1_GALSU</name>
<keyword evidence="3 6" id="KW-0812">Transmembrane</keyword>
<organism evidence="7 8">
    <name type="scientific">Galdieria sulphuraria</name>
    <name type="common">Red alga</name>
    <dbReference type="NCBI Taxonomy" id="130081"/>
    <lineage>
        <taxon>Eukaryota</taxon>
        <taxon>Rhodophyta</taxon>
        <taxon>Bangiophyceae</taxon>
        <taxon>Galdieriales</taxon>
        <taxon>Galdieriaceae</taxon>
        <taxon>Galdieria</taxon>
    </lineage>
</organism>
<dbReference type="Proteomes" id="UP000030680">
    <property type="component" value="Unassembled WGS sequence"/>
</dbReference>
<evidence type="ECO:0000256" key="2">
    <source>
        <dbReference type="ARBA" id="ARBA00022475"/>
    </source>
</evidence>
<reference evidence="8" key="1">
    <citation type="journal article" date="2013" name="Science">
        <title>Gene transfer from bacteria and archaea facilitated evolution of an extremophilic eukaryote.</title>
        <authorList>
            <person name="Schonknecht G."/>
            <person name="Chen W.H."/>
            <person name="Ternes C.M."/>
            <person name="Barbier G.G."/>
            <person name="Shrestha R.P."/>
            <person name="Stanke M."/>
            <person name="Brautigam A."/>
            <person name="Baker B.J."/>
            <person name="Banfield J.F."/>
            <person name="Garavito R.M."/>
            <person name="Carr K."/>
            <person name="Wilkerson C."/>
            <person name="Rensing S.A."/>
            <person name="Gagneul D."/>
            <person name="Dickenson N.E."/>
            <person name="Oesterhelt C."/>
            <person name="Lercher M.J."/>
            <person name="Weber A.P."/>
        </authorList>
    </citation>
    <scope>NUCLEOTIDE SEQUENCE [LARGE SCALE GENOMIC DNA]</scope>
    <source>
        <strain evidence="8">074W</strain>
    </source>
</reference>
<dbReference type="NCBIfam" id="NF011980">
    <property type="entry name" value="PRK15445.1"/>
    <property type="match status" value="1"/>
</dbReference>
<feature type="transmembrane region" description="Helical" evidence="6">
    <location>
        <begin position="108"/>
        <end position="126"/>
    </location>
</feature>
<dbReference type="GO" id="GO:0005886">
    <property type="term" value="C:plasma membrane"/>
    <property type="evidence" value="ECO:0007669"/>
    <property type="project" value="UniProtKB-SubCell"/>
</dbReference>
<keyword evidence="2" id="KW-1003">Cell membrane</keyword>
<dbReference type="PANTHER" id="PTHR43302:SF5">
    <property type="entry name" value="TRANSPORTER ARSB-RELATED"/>
    <property type="match status" value="1"/>
</dbReference>
<keyword evidence="8" id="KW-1185">Reference proteome</keyword>
<dbReference type="PANTHER" id="PTHR43302">
    <property type="entry name" value="TRANSPORTER ARSB-RELATED"/>
    <property type="match status" value="1"/>
</dbReference>
<gene>
    <name evidence="7" type="ORF">Gasu_31570</name>
</gene>
<keyword evidence="4 6" id="KW-1133">Transmembrane helix</keyword>
<dbReference type="EMBL" id="KB454508">
    <property type="protein sequence ID" value="EME29520.1"/>
    <property type="molecule type" value="Genomic_DNA"/>
</dbReference>
<feature type="transmembrane region" description="Helical" evidence="6">
    <location>
        <begin position="239"/>
        <end position="261"/>
    </location>
</feature>
<feature type="transmembrane region" description="Helical" evidence="6">
    <location>
        <begin position="339"/>
        <end position="357"/>
    </location>
</feature>
<evidence type="ECO:0000313" key="7">
    <source>
        <dbReference type="EMBL" id="EME29520.1"/>
    </source>
</evidence>
<sequence>MLDKLSTTVGEFTGDTDYVAALVIFLCTLVLVIWQPGGLGIGFSSLGGALVALFTGVISPTNIPTVFFIVWDATLTFVSLIIISLLLDESGFFHWAAILLAQLAKGHTLILFPLIILLGAVVSAFFANDGTALILTPIVVKMLQSLQFDKKATRAWVMSVGFIADTASLPLIISNLVNIVSASYFSISFPRYASIMILVDIVTVLASLSVLSIYFFRYLPRYYDITILPKAYSTVRDKIVFALVFPVLLLIVIADFVTTLYGVPVGAITALGAVILFLAASRFYQGGRGRVINLKKVLFNAPWQIVLFSLGMYLVVFGLRNAGITYQISRLLNKFTPHGLVVTSLGTGFVSAIVSAITNNMPSVLLIALSIHETRSFHGTLTYQAMIYGNIIGCDLGPKFTPIGSLATLLWLHVLSTYGIYISWLEYCQTYILLTIPVLVASTCTLAGWLKVVGISA</sequence>
<dbReference type="PRINTS" id="PR00758">
    <property type="entry name" value="ARSENICPUMP"/>
</dbReference>
<dbReference type="OrthoDB" id="442352at2759"/>
<evidence type="ECO:0000256" key="4">
    <source>
        <dbReference type="ARBA" id="ARBA00022989"/>
    </source>
</evidence>
<feature type="transmembrane region" description="Helical" evidence="6">
    <location>
        <begin position="18"/>
        <end position="34"/>
    </location>
</feature>
<feature type="transmembrane region" description="Helical" evidence="6">
    <location>
        <begin position="193"/>
        <end position="219"/>
    </location>
</feature>
<proteinExistence type="predicted"/>
<dbReference type="NCBIfam" id="TIGR00935">
    <property type="entry name" value="2a45"/>
    <property type="match status" value="1"/>
</dbReference>
<dbReference type="GO" id="GO:0015105">
    <property type="term" value="F:arsenite transmembrane transporter activity"/>
    <property type="evidence" value="ECO:0007669"/>
    <property type="project" value="InterPro"/>
</dbReference>
<dbReference type="CDD" id="cd01118">
    <property type="entry name" value="ArsB_permease"/>
    <property type="match status" value="1"/>
</dbReference>
<feature type="transmembrane region" description="Helical" evidence="6">
    <location>
        <begin position="406"/>
        <end position="425"/>
    </location>
</feature>
<protein>
    <submittedName>
        <fullName evidence="7">Arsenite efflux protein, ArsB family</fullName>
    </submittedName>
</protein>
<dbReference type="Gramene" id="EME29520">
    <property type="protein sequence ID" value="EME29520"/>
    <property type="gene ID" value="Gasu_31570"/>
</dbReference>
<comment type="subcellular location">
    <subcellularLocation>
        <location evidence="1">Cell membrane</location>
        <topology evidence="1">Multi-pass membrane protein</topology>
    </subcellularLocation>
</comment>
<dbReference type="OMA" id="MSIEIWI"/>
<feature type="transmembrane region" description="Helical" evidence="6">
    <location>
        <begin position="267"/>
        <end position="285"/>
    </location>
</feature>
<feature type="transmembrane region" description="Helical" evidence="6">
    <location>
        <begin position="41"/>
        <end position="59"/>
    </location>
</feature>
<keyword evidence="5 6" id="KW-0472">Membrane</keyword>
<feature type="transmembrane region" description="Helical" evidence="6">
    <location>
        <begin position="297"/>
        <end position="319"/>
    </location>
</feature>
<dbReference type="InterPro" id="IPR000802">
    <property type="entry name" value="Arsenical_pump_ArsB"/>
</dbReference>
<evidence type="ECO:0000256" key="3">
    <source>
        <dbReference type="ARBA" id="ARBA00022692"/>
    </source>
</evidence>
<feature type="transmembrane region" description="Helical" evidence="6">
    <location>
        <begin position="155"/>
        <end position="173"/>
    </location>
</feature>
<evidence type="ECO:0000313" key="8">
    <source>
        <dbReference type="Proteomes" id="UP000030680"/>
    </source>
</evidence>
<feature type="transmembrane region" description="Helical" evidence="6">
    <location>
        <begin position="431"/>
        <end position="450"/>
    </location>
</feature>
<evidence type="ECO:0000256" key="6">
    <source>
        <dbReference type="SAM" id="Phobius"/>
    </source>
</evidence>
<dbReference type="KEGG" id="gsl:Gasu_31570"/>
<accession>M2WZL1</accession>
<dbReference type="RefSeq" id="XP_005706040.1">
    <property type="nucleotide sequence ID" value="XM_005705983.1"/>
</dbReference>
<dbReference type="AlphaFoldDB" id="M2WZL1"/>
<dbReference type="Pfam" id="PF02040">
    <property type="entry name" value="ArsB"/>
    <property type="match status" value="1"/>
</dbReference>
<evidence type="ECO:0000256" key="5">
    <source>
        <dbReference type="ARBA" id="ARBA00023136"/>
    </source>
</evidence>
<evidence type="ECO:0000256" key="1">
    <source>
        <dbReference type="ARBA" id="ARBA00004651"/>
    </source>
</evidence>